<dbReference type="AlphaFoldDB" id="A0AAV8R0D3"/>
<dbReference type="Proteomes" id="UP001222027">
    <property type="component" value="Unassembled WGS sequence"/>
</dbReference>
<proteinExistence type="predicted"/>
<name>A0AAV8R0D3_ENSVE</name>
<keyword evidence="2" id="KW-1185">Reference proteome</keyword>
<evidence type="ECO:0000313" key="2">
    <source>
        <dbReference type="Proteomes" id="UP001222027"/>
    </source>
</evidence>
<comment type="caution">
    <text evidence="1">The sequence shown here is derived from an EMBL/GenBank/DDBJ whole genome shotgun (WGS) entry which is preliminary data.</text>
</comment>
<protein>
    <submittedName>
        <fullName evidence="1">Uncharacterized protein</fullName>
    </submittedName>
</protein>
<accession>A0AAV8R0D3</accession>
<gene>
    <name evidence="1" type="ORF">OPV22_018504</name>
</gene>
<evidence type="ECO:0000313" key="1">
    <source>
        <dbReference type="EMBL" id="KAJ8486019.1"/>
    </source>
</evidence>
<organism evidence="1 2">
    <name type="scientific">Ensete ventricosum</name>
    <name type="common">Abyssinian banana</name>
    <name type="synonym">Musa ensete</name>
    <dbReference type="NCBI Taxonomy" id="4639"/>
    <lineage>
        <taxon>Eukaryota</taxon>
        <taxon>Viridiplantae</taxon>
        <taxon>Streptophyta</taxon>
        <taxon>Embryophyta</taxon>
        <taxon>Tracheophyta</taxon>
        <taxon>Spermatophyta</taxon>
        <taxon>Magnoliopsida</taxon>
        <taxon>Liliopsida</taxon>
        <taxon>Zingiberales</taxon>
        <taxon>Musaceae</taxon>
        <taxon>Ensete</taxon>
    </lineage>
</organism>
<sequence>MGSFTMSTSCTHVLSIANFQDKHLHLTGAADRLESAAESSSSQGKFCCYCCCEADLLLGPQTLFPL</sequence>
<reference evidence="1 2" key="1">
    <citation type="submission" date="2022-12" db="EMBL/GenBank/DDBJ databases">
        <title>Chromosome-scale assembly of the Ensete ventricosum genome.</title>
        <authorList>
            <person name="Dussert Y."/>
            <person name="Stocks J."/>
            <person name="Wendawek A."/>
            <person name="Woldeyes F."/>
            <person name="Nichols R.A."/>
            <person name="Borrell J.S."/>
        </authorList>
    </citation>
    <scope>NUCLEOTIDE SEQUENCE [LARGE SCALE GENOMIC DNA]</scope>
    <source>
        <strain evidence="2">cv. Maze</strain>
        <tissue evidence="1">Seeds</tissue>
    </source>
</reference>
<dbReference type="EMBL" id="JAQQAF010000005">
    <property type="protein sequence ID" value="KAJ8486019.1"/>
    <property type="molecule type" value="Genomic_DNA"/>
</dbReference>